<evidence type="ECO:0000313" key="4">
    <source>
        <dbReference type="EMBL" id="BCZ49171.1"/>
    </source>
</evidence>
<dbReference type="RefSeq" id="WP_224035373.1">
    <property type="nucleotide sequence ID" value="NZ_AP024849.1"/>
</dbReference>
<keyword evidence="2" id="KW-0472">Membrane</keyword>
<dbReference type="EMBL" id="AP024849">
    <property type="protein sequence ID" value="BCZ49171.1"/>
    <property type="molecule type" value="Genomic_DNA"/>
</dbReference>
<dbReference type="Proteomes" id="UP000824633">
    <property type="component" value="Chromosome"/>
</dbReference>
<feature type="transmembrane region" description="Helical" evidence="2">
    <location>
        <begin position="32"/>
        <end position="51"/>
    </location>
</feature>
<proteinExistence type="inferred from homology"/>
<feature type="transmembrane region" description="Helical" evidence="2">
    <location>
        <begin position="84"/>
        <end position="105"/>
    </location>
</feature>
<keyword evidence="5" id="KW-1185">Reference proteome</keyword>
<evidence type="ECO:0000313" key="5">
    <source>
        <dbReference type="Proteomes" id="UP000824633"/>
    </source>
</evidence>
<dbReference type="InterPro" id="IPR000620">
    <property type="entry name" value="EamA_dom"/>
</dbReference>
<protein>
    <recommendedName>
        <fullName evidence="3">EamA domain-containing protein</fullName>
    </recommendedName>
</protein>
<evidence type="ECO:0000259" key="3">
    <source>
        <dbReference type="Pfam" id="PF00892"/>
    </source>
</evidence>
<dbReference type="Gene3D" id="1.10.3730.20">
    <property type="match status" value="1"/>
</dbReference>
<feature type="domain" description="EamA" evidence="3">
    <location>
        <begin position="7"/>
        <end position="104"/>
    </location>
</feature>
<dbReference type="SUPFAM" id="SSF103481">
    <property type="entry name" value="Multidrug resistance efflux transporter EmrE"/>
    <property type="match status" value="1"/>
</dbReference>
<sequence>MAMKIRIGIILMLISAFLTATGQLIWKIGVNNFMFLPIGFLFYGFGAIFMIKSFEKEKLVVAYPLMCTSYLISMYYGNFFLNEIITPNKIIAVILIIIGVFFNSYDK</sequence>
<organism evidence="4 5">
    <name type="scientific">Clostridium gelidum</name>
    <dbReference type="NCBI Taxonomy" id="704125"/>
    <lineage>
        <taxon>Bacteria</taxon>
        <taxon>Bacillati</taxon>
        <taxon>Bacillota</taxon>
        <taxon>Clostridia</taxon>
        <taxon>Eubacteriales</taxon>
        <taxon>Clostridiaceae</taxon>
        <taxon>Clostridium</taxon>
    </lineage>
</organism>
<keyword evidence="2" id="KW-0812">Transmembrane</keyword>
<gene>
    <name evidence="4" type="ORF">psyc5s11_52380</name>
</gene>
<name>A0ABM7TB45_9CLOT</name>
<keyword evidence="2" id="KW-1133">Transmembrane helix</keyword>
<reference evidence="5" key="1">
    <citation type="submission" date="2021-07" db="EMBL/GenBank/DDBJ databases">
        <title>Complete genome sequencing of a Clostridium isolate.</title>
        <authorList>
            <person name="Ueki A."/>
            <person name="Tonouchi A."/>
        </authorList>
    </citation>
    <scope>NUCLEOTIDE SEQUENCE [LARGE SCALE GENOMIC DNA]</scope>
    <source>
        <strain evidence="5">C5S11</strain>
    </source>
</reference>
<evidence type="ECO:0000256" key="1">
    <source>
        <dbReference type="ARBA" id="ARBA00007362"/>
    </source>
</evidence>
<dbReference type="Pfam" id="PF00892">
    <property type="entry name" value="EamA"/>
    <property type="match status" value="1"/>
</dbReference>
<dbReference type="InterPro" id="IPR037185">
    <property type="entry name" value="EmrE-like"/>
</dbReference>
<evidence type="ECO:0000256" key="2">
    <source>
        <dbReference type="SAM" id="Phobius"/>
    </source>
</evidence>
<feature type="transmembrane region" description="Helical" evidence="2">
    <location>
        <begin position="60"/>
        <end position="78"/>
    </location>
</feature>
<comment type="similarity">
    <text evidence="1">Belongs to the EamA transporter family.</text>
</comment>
<accession>A0ABM7TB45</accession>